<evidence type="ECO:0008006" key="4">
    <source>
        <dbReference type="Google" id="ProtNLM"/>
    </source>
</evidence>
<evidence type="ECO:0000313" key="3">
    <source>
        <dbReference type="Proteomes" id="UP000689195"/>
    </source>
</evidence>
<keyword evidence="1" id="KW-0812">Transmembrane</keyword>
<organism evidence="2 3">
    <name type="scientific">Paramecium pentaurelia</name>
    <dbReference type="NCBI Taxonomy" id="43138"/>
    <lineage>
        <taxon>Eukaryota</taxon>
        <taxon>Sar</taxon>
        <taxon>Alveolata</taxon>
        <taxon>Ciliophora</taxon>
        <taxon>Intramacronucleata</taxon>
        <taxon>Oligohymenophorea</taxon>
        <taxon>Peniculida</taxon>
        <taxon>Parameciidae</taxon>
        <taxon>Paramecium</taxon>
    </lineage>
</organism>
<dbReference type="Proteomes" id="UP000689195">
    <property type="component" value="Unassembled WGS sequence"/>
</dbReference>
<sequence length="225" mass="27011">MKFNSKNSLLCIGSDKKIKIYAFHKGLLYKIGELYHSNQELTYLNCNKDKILISGYLLLVQTIQKFKGKFKQIKTVLVFLQQVKKIIYQLLDFKNIFIFGKKMVDVYKNQIYNQLMDLIGFTVQVLMSLKIKQFLTMETITQIQFNNKIIKNFNGKLFKQFIWITLDPKQSFLVMILLLFTLRLAELCFFINLINKMINLRRLLLQFFYFIIYKVEEIDYKKRQK</sequence>
<name>A0A8S1YJG5_9CILI</name>
<reference evidence="2" key="1">
    <citation type="submission" date="2021-01" db="EMBL/GenBank/DDBJ databases">
        <authorList>
            <consortium name="Genoscope - CEA"/>
            <person name="William W."/>
        </authorList>
    </citation>
    <scope>NUCLEOTIDE SEQUENCE</scope>
</reference>
<accession>A0A8S1YJG5</accession>
<evidence type="ECO:0000256" key="1">
    <source>
        <dbReference type="SAM" id="Phobius"/>
    </source>
</evidence>
<keyword evidence="1" id="KW-1133">Transmembrane helix</keyword>
<proteinExistence type="predicted"/>
<feature type="transmembrane region" description="Helical" evidence="1">
    <location>
        <begin position="172"/>
        <end position="194"/>
    </location>
</feature>
<dbReference type="EMBL" id="CAJJDO010000192">
    <property type="protein sequence ID" value="CAD8213989.1"/>
    <property type="molecule type" value="Genomic_DNA"/>
</dbReference>
<protein>
    <recommendedName>
        <fullName evidence="4">Transmembrane protein</fullName>
    </recommendedName>
</protein>
<gene>
    <name evidence="2" type="ORF">PPENT_87.1.T1920017</name>
</gene>
<dbReference type="AlphaFoldDB" id="A0A8S1YJG5"/>
<keyword evidence="1" id="KW-0472">Membrane</keyword>
<evidence type="ECO:0000313" key="2">
    <source>
        <dbReference type="EMBL" id="CAD8213989.1"/>
    </source>
</evidence>
<keyword evidence="3" id="KW-1185">Reference proteome</keyword>
<comment type="caution">
    <text evidence="2">The sequence shown here is derived from an EMBL/GenBank/DDBJ whole genome shotgun (WGS) entry which is preliminary data.</text>
</comment>